<proteinExistence type="predicted"/>
<protein>
    <submittedName>
        <fullName evidence="3 4">Uncharacterized protein</fullName>
    </submittedName>
</protein>
<feature type="signal peptide" evidence="2">
    <location>
        <begin position="1"/>
        <end position="23"/>
    </location>
</feature>
<reference evidence="3" key="2">
    <citation type="submission" date="2016-05" db="EMBL/GenBank/DDBJ databases">
        <title>Comparative analysis highlights variable genome content of wheat rusts and divergence of the mating loci.</title>
        <authorList>
            <person name="Cuomo C.A."/>
            <person name="Bakkeren G."/>
            <person name="Szabo L."/>
            <person name="Khalil H."/>
            <person name="Joly D."/>
            <person name="Goldberg J."/>
            <person name="Young S."/>
            <person name="Zeng Q."/>
            <person name="Fellers J."/>
        </authorList>
    </citation>
    <scope>NUCLEOTIDE SEQUENCE [LARGE SCALE GENOMIC DNA]</scope>
    <source>
        <strain evidence="3">1-1 BBBD Race 1</strain>
    </source>
</reference>
<evidence type="ECO:0000256" key="1">
    <source>
        <dbReference type="SAM" id="MobiDB-lite"/>
    </source>
</evidence>
<gene>
    <name evidence="3" type="ORF">PTTG_28361</name>
</gene>
<dbReference type="Proteomes" id="UP000005240">
    <property type="component" value="Unassembled WGS sequence"/>
</dbReference>
<sequence length="87" mass="8988">MPAQKTLFAFILVVSALAGLASSSPVPTSATGTTAASFENNLGATGAVLKRRLNWSCNNRNVLCEGGGHPPKKRSENNGSVEETSKA</sequence>
<accession>A0A180GDF0</accession>
<feature type="chain" id="PRO_5008109790" evidence="2">
    <location>
        <begin position="24"/>
        <end position="87"/>
    </location>
</feature>
<keyword evidence="2" id="KW-0732">Signal</keyword>
<feature type="region of interest" description="Disordered" evidence="1">
    <location>
        <begin position="62"/>
        <end position="87"/>
    </location>
</feature>
<reference evidence="4" key="4">
    <citation type="submission" date="2025-05" db="UniProtKB">
        <authorList>
            <consortium name="EnsemblFungi"/>
        </authorList>
    </citation>
    <scope>IDENTIFICATION</scope>
    <source>
        <strain evidence="4">isolate 1-1 / race 1 (BBBD)</strain>
    </source>
</reference>
<organism evidence="3">
    <name type="scientific">Puccinia triticina (isolate 1-1 / race 1 (BBBD))</name>
    <name type="common">Brown leaf rust fungus</name>
    <dbReference type="NCBI Taxonomy" id="630390"/>
    <lineage>
        <taxon>Eukaryota</taxon>
        <taxon>Fungi</taxon>
        <taxon>Dikarya</taxon>
        <taxon>Basidiomycota</taxon>
        <taxon>Pucciniomycotina</taxon>
        <taxon>Pucciniomycetes</taxon>
        <taxon>Pucciniales</taxon>
        <taxon>Pucciniaceae</taxon>
        <taxon>Puccinia</taxon>
    </lineage>
</organism>
<dbReference type="EnsemblFungi" id="PTTG_28361-t43_1">
    <property type="protein sequence ID" value="PTTG_28361-t43_1-p1"/>
    <property type="gene ID" value="PTTG_28361"/>
</dbReference>
<dbReference type="AlphaFoldDB" id="A0A180GDF0"/>
<name>A0A180GDF0_PUCT1</name>
<reference evidence="4 5" key="3">
    <citation type="journal article" date="2017" name="G3 (Bethesda)">
        <title>Comparative analysis highlights variable genome content of wheat rusts and divergence of the mating loci.</title>
        <authorList>
            <person name="Cuomo C.A."/>
            <person name="Bakkeren G."/>
            <person name="Khalil H.B."/>
            <person name="Panwar V."/>
            <person name="Joly D."/>
            <person name="Linning R."/>
            <person name="Sakthikumar S."/>
            <person name="Song X."/>
            <person name="Adiconis X."/>
            <person name="Fan L."/>
            <person name="Goldberg J.M."/>
            <person name="Levin J.Z."/>
            <person name="Young S."/>
            <person name="Zeng Q."/>
            <person name="Anikster Y."/>
            <person name="Bruce M."/>
            <person name="Wang M."/>
            <person name="Yin C."/>
            <person name="McCallum B."/>
            <person name="Szabo L.J."/>
            <person name="Hulbert S."/>
            <person name="Chen X."/>
            <person name="Fellers J.P."/>
        </authorList>
    </citation>
    <scope>NUCLEOTIDE SEQUENCE</scope>
    <source>
        <strain evidence="5">Isolate 1-1 / race 1 (BBBD)</strain>
        <strain evidence="4">isolate 1-1 / race 1 (BBBD)</strain>
    </source>
</reference>
<dbReference type="VEuPathDB" id="FungiDB:PTTG_28361"/>
<evidence type="ECO:0000313" key="3">
    <source>
        <dbReference type="EMBL" id="OAV90372.1"/>
    </source>
</evidence>
<evidence type="ECO:0000313" key="5">
    <source>
        <dbReference type="Proteomes" id="UP000005240"/>
    </source>
</evidence>
<keyword evidence="5" id="KW-1185">Reference proteome</keyword>
<reference evidence="3" key="1">
    <citation type="submission" date="2009-11" db="EMBL/GenBank/DDBJ databases">
        <authorList>
            <consortium name="The Broad Institute Genome Sequencing Platform"/>
            <person name="Ward D."/>
            <person name="Feldgarden M."/>
            <person name="Earl A."/>
            <person name="Young S.K."/>
            <person name="Zeng Q."/>
            <person name="Koehrsen M."/>
            <person name="Alvarado L."/>
            <person name="Berlin A."/>
            <person name="Bochicchio J."/>
            <person name="Borenstein D."/>
            <person name="Chapman S.B."/>
            <person name="Chen Z."/>
            <person name="Engels R."/>
            <person name="Freedman E."/>
            <person name="Gellesch M."/>
            <person name="Goldberg J."/>
            <person name="Griggs A."/>
            <person name="Gujja S."/>
            <person name="Heilman E."/>
            <person name="Heiman D."/>
            <person name="Hepburn T."/>
            <person name="Howarth C."/>
            <person name="Jen D."/>
            <person name="Larson L."/>
            <person name="Lewis B."/>
            <person name="Mehta T."/>
            <person name="Park D."/>
            <person name="Pearson M."/>
            <person name="Roberts A."/>
            <person name="Saif S."/>
            <person name="Shea T."/>
            <person name="Shenoy N."/>
            <person name="Sisk P."/>
            <person name="Stolte C."/>
            <person name="Sykes S."/>
            <person name="Thomson T."/>
            <person name="Walk T."/>
            <person name="White J."/>
            <person name="Yandava C."/>
            <person name="Izard J."/>
            <person name="Baranova O.V."/>
            <person name="Blanton J.M."/>
            <person name="Tanner A.C."/>
            <person name="Dewhirst F.E."/>
            <person name="Haas B."/>
            <person name="Nusbaum C."/>
            <person name="Birren B."/>
        </authorList>
    </citation>
    <scope>NUCLEOTIDE SEQUENCE [LARGE SCALE GENOMIC DNA]</scope>
    <source>
        <strain evidence="3">1-1 BBBD Race 1</strain>
    </source>
</reference>
<evidence type="ECO:0000256" key="2">
    <source>
        <dbReference type="SAM" id="SignalP"/>
    </source>
</evidence>
<evidence type="ECO:0000313" key="4">
    <source>
        <dbReference type="EnsemblFungi" id="PTTG_28361-t43_1-p1"/>
    </source>
</evidence>
<feature type="compositionally biased region" description="Polar residues" evidence="1">
    <location>
        <begin position="77"/>
        <end position="87"/>
    </location>
</feature>
<dbReference type="EMBL" id="ADAS02000103">
    <property type="protein sequence ID" value="OAV90372.1"/>
    <property type="molecule type" value="Genomic_DNA"/>
</dbReference>